<dbReference type="Pfam" id="PF00534">
    <property type="entry name" value="Glycos_transf_1"/>
    <property type="match status" value="1"/>
</dbReference>
<dbReference type="Gene3D" id="3.40.50.2000">
    <property type="entry name" value="Glycogen Phosphorylase B"/>
    <property type="match status" value="2"/>
</dbReference>
<keyword evidence="5" id="KW-1185">Reference proteome</keyword>
<dbReference type="RefSeq" id="WP_283764306.1">
    <property type="nucleotide sequence ID" value="NZ_JAQPOK010000148.1"/>
</dbReference>
<dbReference type="Pfam" id="PF13439">
    <property type="entry name" value="Glyco_transf_4"/>
    <property type="match status" value="1"/>
</dbReference>
<name>A0ABT7BP86_9CYAN</name>
<dbReference type="Proteomes" id="UP001231370">
    <property type="component" value="Unassembled WGS sequence"/>
</dbReference>
<evidence type="ECO:0000259" key="3">
    <source>
        <dbReference type="Pfam" id="PF13439"/>
    </source>
</evidence>
<proteinExistence type="predicted"/>
<dbReference type="PANTHER" id="PTHR46401">
    <property type="entry name" value="GLYCOSYLTRANSFERASE WBBK-RELATED"/>
    <property type="match status" value="1"/>
</dbReference>
<sequence>MNDRLLINLAVLMDKPTGISTYALNILPYLRELHPTLLSAQKLEGYSHYPIPGGQTPEQGAKGHLKRLLWTQFRLPKIYRELQGGLLFSPLPEAPLFQGCRFVVMVHDLIPLRFPERRSPLTLYSRYYLPQVLNQATHILCNSQATANDIMDWFSIPGDRITPILLGYNQEQFKPLNLPTSNYFLYVGRHATYKNLHRVIEAFAKVRQNQDYQLWLVGTSDRRYTPSLIAQMNELGLSDRVKFIDYVSSEELPVLMNQAIALIFPSLWEGFGLPVLEAMACGTPVITSHCSSLPEITADAAILVDPYKVPEITAAMETLIQDPQAREQISQGSLKRAAQFSWCRTGQATCEVLKGYSAFCFADMKRAVIGKR</sequence>
<evidence type="ECO:0000259" key="2">
    <source>
        <dbReference type="Pfam" id="PF00534"/>
    </source>
</evidence>
<dbReference type="CDD" id="cd03809">
    <property type="entry name" value="GT4_MtfB-like"/>
    <property type="match status" value="1"/>
</dbReference>
<evidence type="ECO:0000313" key="4">
    <source>
        <dbReference type="EMBL" id="MDJ1181008.1"/>
    </source>
</evidence>
<comment type="caution">
    <text evidence="4">The sequence shown here is derived from an EMBL/GenBank/DDBJ whole genome shotgun (WGS) entry which is preliminary data.</text>
</comment>
<reference evidence="4 5" key="1">
    <citation type="submission" date="2023-01" db="EMBL/GenBank/DDBJ databases">
        <title>Novel diversity within Roseofilum (Cyanobacteria; Desertifilaceae) from marine benthic mats with descriptions of four novel species.</title>
        <authorList>
            <person name="Wang Y."/>
            <person name="Berthold D.E."/>
            <person name="Hu J."/>
            <person name="Lefler F.W."/>
            <person name="Laughinghouse H.D. IV."/>
        </authorList>
    </citation>
    <scope>NUCLEOTIDE SEQUENCE [LARGE SCALE GENOMIC DNA]</scope>
    <source>
        <strain evidence="4 5">BLCC-M91</strain>
    </source>
</reference>
<keyword evidence="1" id="KW-0808">Transferase</keyword>
<dbReference type="PANTHER" id="PTHR46401:SF2">
    <property type="entry name" value="GLYCOSYLTRANSFERASE WBBK-RELATED"/>
    <property type="match status" value="1"/>
</dbReference>
<evidence type="ECO:0000256" key="1">
    <source>
        <dbReference type="ARBA" id="ARBA00022679"/>
    </source>
</evidence>
<evidence type="ECO:0000313" key="5">
    <source>
        <dbReference type="Proteomes" id="UP001231370"/>
    </source>
</evidence>
<dbReference type="SUPFAM" id="SSF53756">
    <property type="entry name" value="UDP-Glycosyltransferase/glycogen phosphorylase"/>
    <property type="match status" value="1"/>
</dbReference>
<gene>
    <name evidence="4" type="ORF">PJF56_19285</name>
</gene>
<feature type="domain" description="Glycosyltransferase subfamily 4-like N-terminal" evidence="3">
    <location>
        <begin position="18"/>
        <end position="169"/>
    </location>
</feature>
<organism evidence="4 5">
    <name type="scientific">Roseofilum halophilum BLCC-M91</name>
    <dbReference type="NCBI Taxonomy" id="3022259"/>
    <lineage>
        <taxon>Bacteria</taxon>
        <taxon>Bacillati</taxon>
        <taxon>Cyanobacteriota</taxon>
        <taxon>Cyanophyceae</taxon>
        <taxon>Desertifilales</taxon>
        <taxon>Desertifilaceae</taxon>
        <taxon>Roseofilum</taxon>
        <taxon>Roseofilum halophilum</taxon>
    </lineage>
</organism>
<feature type="domain" description="Glycosyl transferase family 1" evidence="2">
    <location>
        <begin position="171"/>
        <end position="333"/>
    </location>
</feature>
<dbReference type="EMBL" id="JAQPOK010000148">
    <property type="protein sequence ID" value="MDJ1181008.1"/>
    <property type="molecule type" value="Genomic_DNA"/>
</dbReference>
<dbReference type="InterPro" id="IPR001296">
    <property type="entry name" value="Glyco_trans_1"/>
</dbReference>
<dbReference type="InterPro" id="IPR028098">
    <property type="entry name" value="Glyco_trans_4-like_N"/>
</dbReference>
<protein>
    <submittedName>
        <fullName evidence="4">Glycosyltransferase family 1 protein</fullName>
    </submittedName>
</protein>
<accession>A0ABT7BP86</accession>